<keyword evidence="4" id="KW-1185">Reference proteome</keyword>
<organism evidence="3 4">
    <name type="scientific">Persicimonas caeni</name>
    <dbReference type="NCBI Taxonomy" id="2292766"/>
    <lineage>
        <taxon>Bacteria</taxon>
        <taxon>Deltaproteobacteria</taxon>
        <taxon>Bradymonadales</taxon>
        <taxon>Bradymonadaceae</taxon>
        <taxon>Persicimonas</taxon>
    </lineage>
</organism>
<dbReference type="EMBL" id="CP041186">
    <property type="protein sequence ID" value="QDG49288.1"/>
    <property type="molecule type" value="Genomic_DNA"/>
</dbReference>
<sequence>MKGCLVNVVLIAVIFGALGFAATELEPKITAALVAGVATVLVAVWTKYRETMHEVEVDLRKRRIEVYENLLEVIFDMYRKQQKDEPVDQEGLADRVAAFTRDLTLWGSDDIVRAWQEIQLKESHGAYEGFNEERVVDLDKLLLAIRRDSGHQDTTLGPGDLTSLYVTDAVQLFPSIIERRKSAFELITQRLKEREETERAPDESSDAGED</sequence>
<evidence type="ECO:0000256" key="2">
    <source>
        <dbReference type="SAM" id="Phobius"/>
    </source>
</evidence>
<feature type="compositionally biased region" description="Basic and acidic residues" evidence="1">
    <location>
        <begin position="191"/>
        <end position="202"/>
    </location>
</feature>
<dbReference type="RefSeq" id="WP_141195787.1">
    <property type="nucleotide sequence ID" value="NZ_CP041186.1"/>
</dbReference>
<feature type="region of interest" description="Disordered" evidence="1">
    <location>
        <begin position="191"/>
        <end position="210"/>
    </location>
</feature>
<evidence type="ECO:0000256" key="1">
    <source>
        <dbReference type="SAM" id="MobiDB-lite"/>
    </source>
</evidence>
<keyword evidence="2" id="KW-1133">Transmembrane helix</keyword>
<gene>
    <name evidence="3" type="ORF">FIV42_00625</name>
</gene>
<dbReference type="AlphaFoldDB" id="A0A4Y6PLX5"/>
<accession>A0A5B8Y451</accession>
<dbReference type="OrthoDB" id="5196974at2"/>
<name>A0A4Y6PLX5_PERCE</name>
<dbReference type="Proteomes" id="UP000315995">
    <property type="component" value="Chromosome"/>
</dbReference>
<protein>
    <submittedName>
        <fullName evidence="3">Uncharacterized protein</fullName>
    </submittedName>
</protein>
<reference evidence="3 4" key="1">
    <citation type="submission" date="2019-06" db="EMBL/GenBank/DDBJ databases">
        <title>Persicimonas caeni gen. nov., sp. nov., a predatory bacterium isolated from solar saltern.</title>
        <authorList>
            <person name="Wang S."/>
        </authorList>
    </citation>
    <scope>NUCLEOTIDE SEQUENCE [LARGE SCALE GENOMIC DNA]</scope>
    <source>
        <strain evidence="3 4">YN101</strain>
    </source>
</reference>
<accession>A0A4Y6PLX5</accession>
<proteinExistence type="predicted"/>
<keyword evidence="2" id="KW-0812">Transmembrane</keyword>
<feature type="transmembrane region" description="Helical" evidence="2">
    <location>
        <begin position="29"/>
        <end position="46"/>
    </location>
</feature>
<keyword evidence="2" id="KW-0472">Membrane</keyword>
<evidence type="ECO:0000313" key="3">
    <source>
        <dbReference type="EMBL" id="QDG49288.1"/>
    </source>
</evidence>
<evidence type="ECO:0000313" key="4">
    <source>
        <dbReference type="Proteomes" id="UP000315995"/>
    </source>
</evidence>